<accession>A0AAN6WM39</accession>
<reference evidence="6" key="1">
    <citation type="journal article" date="2023" name="Mol. Phylogenet. Evol.">
        <title>Genome-scale phylogeny and comparative genomics of the fungal order Sordariales.</title>
        <authorList>
            <person name="Hensen N."/>
            <person name="Bonometti L."/>
            <person name="Westerberg I."/>
            <person name="Brannstrom I.O."/>
            <person name="Guillou S."/>
            <person name="Cros-Aarteil S."/>
            <person name="Calhoun S."/>
            <person name="Haridas S."/>
            <person name="Kuo A."/>
            <person name="Mondo S."/>
            <person name="Pangilinan J."/>
            <person name="Riley R."/>
            <person name="LaButti K."/>
            <person name="Andreopoulos B."/>
            <person name="Lipzen A."/>
            <person name="Chen C."/>
            <person name="Yan M."/>
            <person name="Daum C."/>
            <person name="Ng V."/>
            <person name="Clum A."/>
            <person name="Steindorff A."/>
            <person name="Ohm R.A."/>
            <person name="Martin F."/>
            <person name="Silar P."/>
            <person name="Natvig D.O."/>
            <person name="Lalanne C."/>
            <person name="Gautier V."/>
            <person name="Ament-Velasquez S.L."/>
            <person name="Kruys A."/>
            <person name="Hutchinson M.I."/>
            <person name="Powell A.J."/>
            <person name="Barry K."/>
            <person name="Miller A.N."/>
            <person name="Grigoriev I.V."/>
            <person name="Debuchy R."/>
            <person name="Gladieux P."/>
            <person name="Hiltunen Thoren M."/>
            <person name="Johannesson H."/>
        </authorList>
    </citation>
    <scope>NUCLEOTIDE SEQUENCE</scope>
    <source>
        <strain evidence="6">PSN309</strain>
    </source>
</reference>
<dbReference type="InterPro" id="IPR016166">
    <property type="entry name" value="FAD-bd_PCMH"/>
</dbReference>
<dbReference type="SUPFAM" id="SSF56176">
    <property type="entry name" value="FAD-binding/transporter-associated domain-like"/>
    <property type="match status" value="1"/>
</dbReference>
<dbReference type="PANTHER" id="PTHR42973">
    <property type="entry name" value="BINDING OXIDOREDUCTASE, PUTATIVE (AFU_ORTHOLOGUE AFUA_1G17690)-RELATED"/>
    <property type="match status" value="1"/>
</dbReference>
<comment type="caution">
    <text evidence="6">The sequence shown here is derived from an EMBL/GenBank/DDBJ whole genome shotgun (WGS) entry which is preliminary data.</text>
</comment>
<dbReference type="Pfam" id="PF01565">
    <property type="entry name" value="FAD_binding_4"/>
    <property type="match status" value="1"/>
</dbReference>
<dbReference type="PROSITE" id="PS51387">
    <property type="entry name" value="FAD_PCMH"/>
    <property type="match status" value="1"/>
</dbReference>
<dbReference type="Gene3D" id="3.30.43.10">
    <property type="entry name" value="Uridine Diphospho-n-acetylenolpyruvylglucosamine Reductase, domain 2"/>
    <property type="match status" value="1"/>
</dbReference>
<dbReference type="Proteomes" id="UP001302126">
    <property type="component" value="Unassembled WGS sequence"/>
</dbReference>
<name>A0AAN6WM39_9PEZI</name>
<dbReference type="Gene3D" id="3.40.462.20">
    <property type="match status" value="1"/>
</dbReference>
<evidence type="ECO:0000256" key="3">
    <source>
        <dbReference type="ARBA" id="ARBA00022827"/>
    </source>
</evidence>
<reference evidence="6" key="2">
    <citation type="submission" date="2023-05" db="EMBL/GenBank/DDBJ databases">
        <authorList>
            <consortium name="Lawrence Berkeley National Laboratory"/>
            <person name="Steindorff A."/>
            <person name="Hensen N."/>
            <person name="Bonometti L."/>
            <person name="Westerberg I."/>
            <person name="Brannstrom I.O."/>
            <person name="Guillou S."/>
            <person name="Cros-Aarteil S."/>
            <person name="Calhoun S."/>
            <person name="Haridas S."/>
            <person name="Kuo A."/>
            <person name="Mondo S."/>
            <person name="Pangilinan J."/>
            <person name="Riley R."/>
            <person name="Labutti K."/>
            <person name="Andreopoulos B."/>
            <person name="Lipzen A."/>
            <person name="Chen C."/>
            <person name="Yanf M."/>
            <person name="Daum C."/>
            <person name="Ng V."/>
            <person name="Clum A."/>
            <person name="Ohm R."/>
            <person name="Martin F."/>
            <person name="Silar P."/>
            <person name="Natvig D."/>
            <person name="Lalanne C."/>
            <person name="Gautier V."/>
            <person name="Ament-Velasquez S.L."/>
            <person name="Kruys A."/>
            <person name="Hutchinson M.I."/>
            <person name="Powell A.J."/>
            <person name="Barry K."/>
            <person name="Miller A.N."/>
            <person name="Grigoriev I.V."/>
            <person name="Debuchy R."/>
            <person name="Gladieux P."/>
            <person name="Thoren M.H."/>
            <person name="Johannesson H."/>
        </authorList>
    </citation>
    <scope>NUCLEOTIDE SEQUENCE</scope>
    <source>
        <strain evidence="6">PSN309</strain>
    </source>
</reference>
<dbReference type="InterPro" id="IPR006094">
    <property type="entry name" value="Oxid_FAD_bind_N"/>
</dbReference>
<feature type="domain" description="FAD-binding PCMH-type" evidence="5">
    <location>
        <begin position="41"/>
        <end position="221"/>
    </location>
</feature>
<keyword evidence="7" id="KW-1185">Reference proteome</keyword>
<dbReference type="Gene3D" id="3.30.465.10">
    <property type="match status" value="1"/>
</dbReference>
<evidence type="ECO:0000256" key="1">
    <source>
        <dbReference type="ARBA" id="ARBA00005466"/>
    </source>
</evidence>
<evidence type="ECO:0000313" key="7">
    <source>
        <dbReference type="Proteomes" id="UP001302126"/>
    </source>
</evidence>
<keyword evidence="3" id="KW-0274">FAD</keyword>
<protein>
    <recommendedName>
        <fullName evidence="5">FAD-binding PCMH-type domain-containing protein</fullName>
    </recommendedName>
</protein>
<dbReference type="InterPro" id="IPR036318">
    <property type="entry name" value="FAD-bd_PCMH-like_sf"/>
</dbReference>
<dbReference type="EMBL" id="MU864483">
    <property type="protein sequence ID" value="KAK4184564.1"/>
    <property type="molecule type" value="Genomic_DNA"/>
</dbReference>
<dbReference type="GO" id="GO:0016491">
    <property type="term" value="F:oxidoreductase activity"/>
    <property type="evidence" value="ECO:0007669"/>
    <property type="project" value="UniProtKB-KW"/>
</dbReference>
<organism evidence="6 7">
    <name type="scientific">Podospora australis</name>
    <dbReference type="NCBI Taxonomy" id="1536484"/>
    <lineage>
        <taxon>Eukaryota</taxon>
        <taxon>Fungi</taxon>
        <taxon>Dikarya</taxon>
        <taxon>Ascomycota</taxon>
        <taxon>Pezizomycotina</taxon>
        <taxon>Sordariomycetes</taxon>
        <taxon>Sordariomycetidae</taxon>
        <taxon>Sordariales</taxon>
        <taxon>Podosporaceae</taxon>
        <taxon>Podospora</taxon>
    </lineage>
</organism>
<evidence type="ECO:0000313" key="6">
    <source>
        <dbReference type="EMBL" id="KAK4184564.1"/>
    </source>
</evidence>
<dbReference type="InterPro" id="IPR016167">
    <property type="entry name" value="FAD-bd_PCMH_sub1"/>
</dbReference>
<evidence type="ECO:0000256" key="4">
    <source>
        <dbReference type="ARBA" id="ARBA00023002"/>
    </source>
</evidence>
<dbReference type="AlphaFoldDB" id="A0AAN6WM39"/>
<keyword evidence="2" id="KW-0285">Flavoprotein</keyword>
<sequence length="493" mass="53798">MPSKMSLPVQDQLRQAGLEVLLPTDEGYTQRQESYFSKTASELTPACIVRARSSADVSATVRILSESDTPFAVRSGGHAPLVGSSNIGSEGVTLDLGLLNWTRVLVPTDPDQDEWQVDIGPGARWTDVYSTLEPHGLSVAGGREGGVGVGGLILGGGNTYFSASEGWACDNVLSFEIVLAPNGNIVVADGRAETADLFWALKGGGNNFGVVTNFRMRGFRGRKNVWGGLRLMPWDTREVAADALVDFTGGIKGEGNRDGNLLVFYMYRPEIPQNTVLAVFAQMAGAENAPAYEKFLGMPCLHTDVKKKSLADMVGENTMPTGYFSIWFTGTFINDSRIVKHAASLHEKLVKTLKTTVAGDDGDFWALTLFQPLPKIIATAGRGRGGNALGVEYEHDGLILQTTVMVRTAEQKVMAYPHCKKFLEDMREFASCLDGRRDGNLPWEYVNYADATQNPLKSYGEENVRRLKEVARKYDPTEVFQKLCKGGFKISDV</sequence>
<comment type="similarity">
    <text evidence="1">Belongs to the oxygen-dependent FAD-linked oxidoreductase family.</text>
</comment>
<evidence type="ECO:0000259" key="5">
    <source>
        <dbReference type="PROSITE" id="PS51387"/>
    </source>
</evidence>
<evidence type="ECO:0000256" key="2">
    <source>
        <dbReference type="ARBA" id="ARBA00022630"/>
    </source>
</evidence>
<dbReference type="InterPro" id="IPR016169">
    <property type="entry name" value="FAD-bd_PCMH_sub2"/>
</dbReference>
<keyword evidence="4" id="KW-0560">Oxidoreductase</keyword>
<gene>
    <name evidence="6" type="ORF">QBC35DRAFT_48231</name>
</gene>
<dbReference type="PANTHER" id="PTHR42973:SF53">
    <property type="entry name" value="FAD-BINDING PCMH-TYPE DOMAIN-CONTAINING PROTEIN-RELATED"/>
    <property type="match status" value="1"/>
</dbReference>
<dbReference type="InterPro" id="IPR012951">
    <property type="entry name" value="BBE"/>
</dbReference>
<proteinExistence type="inferred from homology"/>
<dbReference type="InterPro" id="IPR050416">
    <property type="entry name" value="FAD-linked_Oxidoreductase"/>
</dbReference>
<dbReference type="Pfam" id="PF08031">
    <property type="entry name" value="BBE"/>
    <property type="match status" value="1"/>
</dbReference>
<dbReference type="GO" id="GO:0071949">
    <property type="term" value="F:FAD binding"/>
    <property type="evidence" value="ECO:0007669"/>
    <property type="project" value="InterPro"/>
</dbReference>